<dbReference type="SUPFAM" id="SSF52777">
    <property type="entry name" value="CoA-dependent acyltransferases"/>
    <property type="match status" value="3"/>
</dbReference>
<dbReference type="SUPFAM" id="SSF53901">
    <property type="entry name" value="Thiolase-like"/>
    <property type="match status" value="1"/>
</dbReference>
<dbReference type="FunFam" id="3.30.300.30:FF:000015">
    <property type="entry name" value="Nonribosomal peptide synthase SidD"/>
    <property type="match status" value="1"/>
</dbReference>
<dbReference type="InterPro" id="IPR020841">
    <property type="entry name" value="PKS_Beta-ketoAc_synthase_dom"/>
</dbReference>
<dbReference type="Pfam" id="PF00109">
    <property type="entry name" value="ketoacyl-synt"/>
    <property type="match status" value="1"/>
</dbReference>
<evidence type="ECO:0000259" key="7">
    <source>
        <dbReference type="PROSITE" id="PS52004"/>
    </source>
</evidence>
<dbReference type="CDD" id="cd05918">
    <property type="entry name" value="A_NRPS_SidN3_like"/>
    <property type="match status" value="1"/>
</dbReference>
<dbReference type="SMART" id="SM00823">
    <property type="entry name" value="PKS_PP"/>
    <property type="match status" value="3"/>
</dbReference>
<proteinExistence type="predicted"/>
<dbReference type="GO" id="GO:0031177">
    <property type="term" value="F:phosphopantetheine binding"/>
    <property type="evidence" value="ECO:0007669"/>
    <property type="project" value="InterPro"/>
</dbReference>
<keyword evidence="9" id="KW-1185">Reference proteome</keyword>
<dbReference type="Gene3D" id="1.10.1200.10">
    <property type="entry name" value="ACP-like"/>
    <property type="match status" value="3"/>
</dbReference>
<dbReference type="SUPFAM" id="SSF51735">
    <property type="entry name" value="NAD(P)-binding Rossmann-fold domains"/>
    <property type="match status" value="1"/>
</dbReference>
<dbReference type="GO" id="GO:0043041">
    <property type="term" value="P:amino acid activation for nonribosomal peptide biosynthetic process"/>
    <property type="evidence" value="ECO:0007669"/>
    <property type="project" value="TreeGrafter"/>
</dbReference>
<dbReference type="GeneID" id="63719005"/>
<keyword evidence="3" id="KW-0436">Ligase</keyword>
<dbReference type="Pfam" id="PF00501">
    <property type="entry name" value="AMP-binding"/>
    <property type="match status" value="2"/>
</dbReference>
<gene>
    <name evidence="8" type="ORF">DCS_06362</name>
</gene>
<evidence type="ECO:0000256" key="5">
    <source>
        <dbReference type="SAM" id="MobiDB-lite"/>
    </source>
</evidence>
<dbReference type="InterPro" id="IPR045851">
    <property type="entry name" value="AMP-bd_C_sf"/>
</dbReference>
<dbReference type="GO" id="GO:0044550">
    <property type="term" value="P:secondary metabolite biosynthetic process"/>
    <property type="evidence" value="ECO:0007669"/>
    <property type="project" value="TreeGrafter"/>
</dbReference>
<dbReference type="CDD" id="cd19545">
    <property type="entry name" value="FUM14_C_NRPS-like"/>
    <property type="match status" value="1"/>
</dbReference>
<dbReference type="SUPFAM" id="SSF56801">
    <property type="entry name" value="Acetyl-CoA synthetase-like"/>
    <property type="match status" value="2"/>
</dbReference>
<dbReference type="EMBL" id="LAYC01000003">
    <property type="protein sequence ID" value="KYK54404.1"/>
    <property type="molecule type" value="Genomic_DNA"/>
</dbReference>
<evidence type="ECO:0000256" key="2">
    <source>
        <dbReference type="ARBA" id="ARBA00022553"/>
    </source>
</evidence>
<dbReference type="NCBIfam" id="TIGR01746">
    <property type="entry name" value="Thioester-redct"/>
    <property type="match status" value="1"/>
</dbReference>
<dbReference type="GO" id="GO:0005737">
    <property type="term" value="C:cytoplasm"/>
    <property type="evidence" value="ECO:0007669"/>
    <property type="project" value="TreeGrafter"/>
</dbReference>
<dbReference type="InterPro" id="IPR020845">
    <property type="entry name" value="AMP-binding_CS"/>
</dbReference>
<evidence type="ECO:0000313" key="8">
    <source>
        <dbReference type="EMBL" id="KYK54404.1"/>
    </source>
</evidence>
<sequence>MHLLSGPPLQGNPQGLALTREEGSPETAYPLTKSQESIWLEYQKDASSTKYNVTLEWEISDATKGAPCVRQVLQAIYALTERHAILRSTITSIDGAPHLTEWNTGIVDPDIHMVCRNNTISEQSLSRLLRRPFSLEVDPPVRWTVIQCPTALRVFLVGHHIVVDGHALSVLSKEFVVMLNDDGAQLPPPPSFSSMNLIEQQWLGSQSYLDSCKSVIDQVRTKNNSQWPRTTAAHKMTPENSAYRAIYTMHDFTIDELTAWGQQYSTTWFRVVSSVLALLVIDQTRPQFGMDEVLSVGFRGRPEGMHACVGQFANSLPVKFPLWEAQKQTGTFKTLVALVSKNISMVKKSELLSDMEIVPLAKTLNLDYQPPRIAITCPPKLANDNCHLYPLEGSWDVLFYFEHHLAGVKLGVIYDPAFVSSTQLNSMKLLLRNLVTISRRPDALLSEMLEWIPTYASLPAAVQSPQGNPMKHVHHWIQAHADTSPNSMALYSKEMKTSMTYGALDISAESKAKCLIVNGVPARGRVLINVRRGFQVIEWIFAVFKCGSAFAYMDPTLAEKQKAIIVRNFKPSLVVDDAFLRDVYSSFQEGTSEVNTKITSNNTAGDDLAYMIYTSGSTGEPKGVMVEHQNIAAFIQSSISAARCGFGSRILQLAAFTFDASILEWATALCTGGSLCFAQYPERLVGDYLADVIDENKISFLQITPTALETLPVSRKVPTLRYISVGGEAPSRETFAKWHSRVDLINVYGPTEAAVAVTYNLMEKATPLSKFVSAGIPNRGTGIHICDEGFGPILEQGVGEICISGAQVARGYCENPTITARNFAVHSSGIRMYRTGDRGMFLDDGSLVVLGRIDRELKIRGFRIAPEEIENAILEAGIGCHEASVQKSENGLEMIAFVSPATISPSELRTLLRNSLPGYKVPSRFYPLPTLPKSTTGKIDHKKVRMNLSKLTEEHDLGASLFPDDHASERKGYTSRASIQETTEEMVQRIWQQVLGASNSLPKDVNFFDVGGHSLLMPKLHEGLKAAFPTISVRLVDLFQHSTIHSQTLLLQGNSGGRSEVVTPFETAPGSSTHSSLRVSTVASPGIVTGATSPAILTPPLVEIDTNHHSGVAIVGLAGRFPKAANANEFYDKLMDGYSGITDFKKRTEPEAIPEAIWVPRAGVLDNIERFDNDFWKLSKEDATDMDPQHRIFMEVAHEALADAGMEAADLRRECVGLFIGAASDSYHLHTKSVIKDPFLLQTKSSMTPSISARAAYHLNLSGPNATVQTSCASSTVAFAMAYDAIRLGRCNVAIVGGVSIQLYEGGYLTRKGHILSTRGECNPFDSRADGQVPSDAVTAVVLRGYTAATEASTVSYANVMAAASGSDGAIDKAGFQVPSARGQAEVIKAAWRDAKVPSQGLQYAEIHGSGTVVGDALELEGLGLAMKELKLDGTRIAVGTAKGNIGNTQQSSGLVSLIKLCKSMQNGLVPAIKGLDEVHPAIDDTLPIDFARRRMRLHPGNLLAVSALGWGGVNCHIVLGFPREHLLKRSTKVLSESSFNHRILAAPRLKKAPIPVNHTAASQVTFASDNSNDHPAPATKPISLKERHVNEVKIDKAEQIQHSRTQSDENKQQKSDVEMELKKLWASVLVKPDTSISSSDSFLQIGGDSISALRLVSVARRHNIGLTVAMVFQHPQLSEMAAHAKVVKDEMSGIVRPFSLISNNEVDEVMNEIRDQCGLWPEQTIEDAYPCTTLQEGLMALSVTRPGSYILRNVFRLASHVDVSRFKAAWEMTVKKCANLRTRIVLVGDQHIQAEVTEDVLWRSVRTANPKAFLKSDHKLVMGYGTPLSRYTLLEDEGSNPKRYFVWTAHHAVFDGWTMQNIIKIFTSAYERSRIPSIRPFSAFVDYTMKLKAEESKAYWKEQLSGAQRSIFPFVEDEAKIGQDTKTTTQILQLQQRSQSSITKATIIRAAWAIVLARYNESDDICFGTVVSGRQAPVVDVESVTGPMIATVPVRVRLDKEQTVANFLHDVQAQALNMVPFEQFGLQNIAKVSDDAKKACELSNLIAVQPMEQMSSFDGDCSEVFVQTDDDEYDANEILESYFTYPLVAQAKVFESHISFEVTHKVDVVSEARIVALGHHMEHVTAQLLMCADSSDDKTMLLGDLSVAGSWDLQQATDFNMMEDPDSADACLHDVISQESQKASSREAIYTKDVSFTYGDLDQHSTRLAHELVRAGVQGETVPFCFEKSAWEIVAMLGILKAGAAFMPLDPSYPVRYRSKLMAQVSARTVLASPQTSPLFQSDAFNVIVLSSSSPFLTSTSSIEPQKLPQCTKNSAAYVLFPSKSTGKHRGVVIEHSAASSSFLALQKKLNIGTTTRHLQFSNYTSDTCIGEILGTLACGGTICVPSEDDQLQNLAAFITQARVNTAVLTPTVLETLIPGQTPTLTQILVVGMKLTKDIVDVWADRVSLIRIYGPPEACNVATMHAFSSPEESTSIIGRGANSLAWIADILHPSRLAPIGCVGELVIQGPGLARGYLNDDEGTTHSFTDAVDFLPPQQISRTAKFYRTGDLVQYNSDGELEYVSRKATQRKICGQRFDLGDVEYRVRELGQGQISNLAAEVLQLQEVEFLAVFINLTEDETSTQATSILPNTGPRQVFLKDLEQRISERIPSYMVPSYCIPVSRLPKSAAGEIDRAALRQLAESLAAQDLLPYSASRGSLFRDCSNDLEARLRKIWAQVLGIPTESISVDDDFYQLGGDSIRIITLMKLMKKQLGISISISTLIGRKTTVSRIAAIVQSSSSIASPSEMPQIDVMSKLLAITDEAWAAEANLARIGAVATLSENATVFLTGATGFLGTEILRQLLQKKQIRTVAVLVRATSTLQGLQRIKRTAVIAKWWNDAYEEKLEIWTGDLGAKQLGLDGIYWNRLAGQAGDGNIDAIIHNGAVVNWNDDYEKLQAPNVDSTISLLKLAIASPAKPRLVYISGGIKTDPQDDRAKTSKKLAGTNGYAQTKYVSEAVISEIASRLSASTKQQQNRFSVVKPGLIIGTAKEGVANLDDFLWRITAAAAAMKIYPEESNNSWLYVSDSSTLSQKITRQLIVQEGEAFVDLSLGLPTSQFWGLVNSELDISCKPVPWESWIRSAEEQMQKAGERHVLWPVQHFLGGLGYTVKTCSPAEEGSELPLAIKANVRYLRRLGFIQQQSQEPTQVKGDVLRRSHAGAVA</sequence>
<keyword evidence="2" id="KW-0597">Phosphoprotein</keyword>
<accession>A0A151GBI0</accession>
<dbReference type="Gene3D" id="3.30.559.30">
    <property type="entry name" value="Nonribosomal peptide synthetase, condensation domain"/>
    <property type="match status" value="2"/>
</dbReference>
<dbReference type="InterPro" id="IPR010080">
    <property type="entry name" value="Thioester_reductase-like_dom"/>
</dbReference>
<dbReference type="SMART" id="SM01294">
    <property type="entry name" value="PKS_PP_betabranch"/>
    <property type="match status" value="1"/>
</dbReference>
<evidence type="ECO:0000313" key="9">
    <source>
        <dbReference type="Proteomes" id="UP000076580"/>
    </source>
</evidence>
<evidence type="ECO:0008006" key="10">
    <source>
        <dbReference type="Google" id="ProtNLM"/>
    </source>
</evidence>
<protein>
    <recommendedName>
        <fullName evidence="10">Non-ribosomal peptide synthetase</fullName>
    </recommendedName>
</protein>
<dbReference type="Pfam" id="PF02801">
    <property type="entry name" value="Ketoacyl-synt_C"/>
    <property type="match status" value="1"/>
</dbReference>
<dbReference type="Gene3D" id="3.30.300.30">
    <property type="match status" value="2"/>
</dbReference>
<feature type="domain" description="Carrier" evidence="6">
    <location>
        <begin position="978"/>
        <end position="1055"/>
    </location>
</feature>
<dbReference type="InterPro" id="IPR036736">
    <property type="entry name" value="ACP-like_sf"/>
</dbReference>
<dbReference type="InterPro" id="IPR042099">
    <property type="entry name" value="ANL_N_sf"/>
</dbReference>
<dbReference type="InterPro" id="IPR000873">
    <property type="entry name" value="AMP-dep_synth/lig_dom"/>
</dbReference>
<dbReference type="Gene3D" id="3.30.559.10">
    <property type="entry name" value="Chloramphenicol acetyltransferase-like domain"/>
    <property type="match status" value="2"/>
</dbReference>
<dbReference type="Proteomes" id="UP000076580">
    <property type="component" value="Chromosome 03"/>
</dbReference>
<evidence type="ECO:0000256" key="3">
    <source>
        <dbReference type="ARBA" id="ARBA00022598"/>
    </source>
</evidence>
<dbReference type="Gene3D" id="3.40.50.720">
    <property type="entry name" value="NAD(P)-binding Rossmann-like Domain"/>
    <property type="match status" value="1"/>
</dbReference>
<organism evidence="8 9">
    <name type="scientific">Drechmeria coniospora</name>
    <name type="common">Nematophagous fungus</name>
    <name type="synonym">Meria coniospora</name>
    <dbReference type="NCBI Taxonomy" id="98403"/>
    <lineage>
        <taxon>Eukaryota</taxon>
        <taxon>Fungi</taxon>
        <taxon>Dikarya</taxon>
        <taxon>Ascomycota</taxon>
        <taxon>Pezizomycotina</taxon>
        <taxon>Sordariomycetes</taxon>
        <taxon>Hypocreomycetidae</taxon>
        <taxon>Hypocreales</taxon>
        <taxon>Ophiocordycipitaceae</taxon>
        <taxon>Drechmeria</taxon>
    </lineage>
</organism>
<name>A0A151GBI0_DRECN</name>
<dbReference type="InterPro" id="IPR001242">
    <property type="entry name" value="Condensation_dom"/>
</dbReference>
<evidence type="ECO:0000256" key="1">
    <source>
        <dbReference type="ARBA" id="ARBA00022450"/>
    </source>
</evidence>
<comment type="caution">
    <text evidence="8">The sequence shown here is derived from an EMBL/GenBank/DDBJ whole genome shotgun (WGS) entry which is preliminary data.</text>
</comment>
<dbReference type="Gene3D" id="3.40.47.10">
    <property type="match status" value="1"/>
</dbReference>
<dbReference type="InterPro" id="IPR013120">
    <property type="entry name" value="FAR_NAD-bd"/>
</dbReference>
<dbReference type="FunFam" id="1.10.1200.10:FF:000005">
    <property type="entry name" value="Nonribosomal peptide synthetase 1"/>
    <property type="match status" value="1"/>
</dbReference>
<feature type="region of interest" description="Disordered" evidence="5">
    <location>
        <begin position="1567"/>
        <end position="1589"/>
    </location>
</feature>
<dbReference type="GO" id="GO:0016746">
    <property type="term" value="F:acyltransferase activity"/>
    <property type="evidence" value="ECO:0007669"/>
    <property type="project" value="InterPro"/>
</dbReference>
<dbReference type="Pfam" id="PF00668">
    <property type="entry name" value="Condensation"/>
    <property type="match status" value="2"/>
</dbReference>
<evidence type="ECO:0000259" key="6">
    <source>
        <dbReference type="PROSITE" id="PS50075"/>
    </source>
</evidence>
<dbReference type="PROSITE" id="PS50075">
    <property type="entry name" value="CARRIER"/>
    <property type="match status" value="3"/>
</dbReference>
<dbReference type="Pfam" id="PF00550">
    <property type="entry name" value="PP-binding"/>
    <property type="match status" value="3"/>
</dbReference>
<evidence type="ECO:0000256" key="4">
    <source>
        <dbReference type="ARBA" id="ARBA00022679"/>
    </source>
</evidence>
<dbReference type="PROSITE" id="PS00455">
    <property type="entry name" value="AMP_BINDING"/>
    <property type="match status" value="1"/>
</dbReference>
<dbReference type="InterPro" id="IPR014030">
    <property type="entry name" value="Ketoacyl_synth_N"/>
</dbReference>
<dbReference type="InterPro" id="IPR014031">
    <property type="entry name" value="Ketoacyl_synth_C"/>
</dbReference>
<feature type="region of interest" description="Disordered" evidence="5">
    <location>
        <begin position="1"/>
        <end position="29"/>
    </location>
</feature>
<dbReference type="SUPFAM" id="SSF47336">
    <property type="entry name" value="ACP-like"/>
    <property type="match status" value="3"/>
</dbReference>
<keyword evidence="1" id="KW-0596">Phosphopantetheine</keyword>
<dbReference type="InterPro" id="IPR023213">
    <property type="entry name" value="CAT-like_dom_sf"/>
</dbReference>
<keyword evidence="4" id="KW-0808">Transferase</keyword>
<dbReference type="CDD" id="cd00833">
    <property type="entry name" value="PKS"/>
    <property type="match status" value="1"/>
</dbReference>
<dbReference type="CDD" id="cd05930">
    <property type="entry name" value="A_NRPS"/>
    <property type="match status" value="1"/>
</dbReference>
<dbReference type="InterPro" id="IPR020806">
    <property type="entry name" value="PKS_PP-bd"/>
</dbReference>
<dbReference type="Gene3D" id="3.40.50.12780">
    <property type="entry name" value="N-terminal domain of ligase-like"/>
    <property type="match status" value="2"/>
</dbReference>
<dbReference type="InterPro" id="IPR016039">
    <property type="entry name" value="Thiolase-like"/>
</dbReference>
<feature type="domain" description="Carrier" evidence="6">
    <location>
        <begin position="2704"/>
        <end position="2782"/>
    </location>
</feature>
<dbReference type="RefSeq" id="XP_040653756.1">
    <property type="nucleotide sequence ID" value="XM_040803652.1"/>
</dbReference>
<feature type="region of interest" description="Disordered" evidence="5">
    <location>
        <begin position="1597"/>
        <end position="1616"/>
    </location>
</feature>
<dbReference type="Pfam" id="PF07993">
    <property type="entry name" value="NAD_binding_4"/>
    <property type="match status" value="1"/>
</dbReference>
<feature type="domain" description="Carrier" evidence="6">
    <location>
        <begin position="1613"/>
        <end position="1689"/>
    </location>
</feature>
<dbReference type="SMART" id="SM00825">
    <property type="entry name" value="PKS_KS"/>
    <property type="match status" value="1"/>
</dbReference>
<dbReference type="PROSITE" id="PS52004">
    <property type="entry name" value="KS3_2"/>
    <property type="match status" value="1"/>
</dbReference>
<dbReference type="InterPro" id="IPR009081">
    <property type="entry name" value="PP-bd_ACP"/>
</dbReference>
<dbReference type="STRING" id="98403.A0A151GBI0"/>
<feature type="domain" description="Ketosynthase family 3 (KS3)" evidence="7">
    <location>
        <begin position="1109"/>
        <end position="1522"/>
    </location>
</feature>
<reference evidence="8 9" key="1">
    <citation type="journal article" date="2016" name="Sci. Rep.">
        <title>Insights into Adaptations to a Near-Obligate Nematode Endoparasitic Lifestyle from the Finished Genome of Drechmeria coniospora.</title>
        <authorList>
            <person name="Zhang L."/>
            <person name="Zhou Z."/>
            <person name="Guo Q."/>
            <person name="Fokkens L."/>
            <person name="Miskei M."/>
            <person name="Pocsi I."/>
            <person name="Zhang W."/>
            <person name="Chen M."/>
            <person name="Wang L."/>
            <person name="Sun Y."/>
            <person name="Donzelli B.G."/>
            <person name="Gibson D.M."/>
            <person name="Nelson D.R."/>
            <person name="Luo J.G."/>
            <person name="Rep M."/>
            <person name="Liu H."/>
            <person name="Yang S."/>
            <person name="Wang J."/>
            <person name="Krasnoff S.B."/>
            <person name="Xu Y."/>
            <person name="Molnar I."/>
            <person name="Lin M."/>
        </authorList>
    </citation>
    <scope>NUCLEOTIDE SEQUENCE [LARGE SCALE GENOMIC DNA]</scope>
    <source>
        <strain evidence="8 9">ARSEF 6962</strain>
    </source>
</reference>
<dbReference type="InParanoid" id="A0A151GBI0"/>
<dbReference type="InterPro" id="IPR036291">
    <property type="entry name" value="NAD(P)-bd_dom_sf"/>
</dbReference>
<dbReference type="PANTHER" id="PTHR45527:SF16">
    <property type="entry name" value="NONRIBOSOMAL PEPTIDE SYNTHASE ATNA-RELATED"/>
    <property type="match status" value="1"/>
</dbReference>
<dbReference type="PANTHER" id="PTHR45527">
    <property type="entry name" value="NONRIBOSOMAL PEPTIDE SYNTHETASE"/>
    <property type="match status" value="1"/>
</dbReference>
<dbReference type="GO" id="GO:0016874">
    <property type="term" value="F:ligase activity"/>
    <property type="evidence" value="ECO:0007669"/>
    <property type="project" value="UniProtKB-KW"/>
</dbReference>